<evidence type="ECO:0000313" key="2">
    <source>
        <dbReference type="Proteomes" id="UP001148838"/>
    </source>
</evidence>
<keyword evidence="2" id="KW-1185">Reference proteome</keyword>
<gene>
    <name evidence="1" type="ORF">ANN_06147</name>
</gene>
<reference evidence="1 2" key="1">
    <citation type="journal article" date="2022" name="Allergy">
        <title>Genome assembly and annotation of Periplaneta americana reveal a comprehensive cockroach allergen profile.</title>
        <authorList>
            <person name="Wang L."/>
            <person name="Xiong Q."/>
            <person name="Saelim N."/>
            <person name="Wang L."/>
            <person name="Nong W."/>
            <person name="Wan A.T."/>
            <person name="Shi M."/>
            <person name="Liu X."/>
            <person name="Cao Q."/>
            <person name="Hui J.H.L."/>
            <person name="Sookrung N."/>
            <person name="Leung T.F."/>
            <person name="Tungtrongchitr A."/>
            <person name="Tsui S.K.W."/>
        </authorList>
    </citation>
    <scope>NUCLEOTIDE SEQUENCE [LARGE SCALE GENOMIC DNA]</scope>
    <source>
        <strain evidence="1">PWHHKU_190912</strain>
    </source>
</reference>
<comment type="caution">
    <text evidence="1">The sequence shown here is derived from an EMBL/GenBank/DDBJ whole genome shotgun (WGS) entry which is preliminary data.</text>
</comment>
<accession>A0ABQ8TCT0</accession>
<dbReference type="EMBL" id="JAJSOF020000011">
    <property type="protein sequence ID" value="KAJ4444355.1"/>
    <property type="molecule type" value="Genomic_DNA"/>
</dbReference>
<sequence length="71" mass="7740">MAGLCEGGNEPSGSLKASLFGQLARLQPTNKRKNSRILNEVLVARKETSFATVVAVTIIIHLMQKRYGRLG</sequence>
<name>A0ABQ8TCT0_PERAM</name>
<protein>
    <submittedName>
        <fullName evidence="1">Uncharacterized protein</fullName>
    </submittedName>
</protein>
<proteinExistence type="predicted"/>
<evidence type="ECO:0000313" key="1">
    <source>
        <dbReference type="EMBL" id="KAJ4444355.1"/>
    </source>
</evidence>
<dbReference type="Proteomes" id="UP001148838">
    <property type="component" value="Unassembled WGS sequence"/>
</dbReference>
<organism evidence="1 2">
    <name type="scientific">Periplaneta americana</name>
    <name type="common">American cockroach</name>
    <name type="synonym">Blatta americana</name>
    <dbReference type="NCBI Taxonomy" id="6978"/>
    <lineage>
        <taxon>Eukaryota</taxon>
        <taxon>Metazoa</taxon>
        <taxon>Ecdysozoa</taxon>
        <taxon>Arthropoda</taxon>
        <taxon>Hexapoda</taxon>
        <taxon>Insecta</taxon>
        <taxon>Pterygota</taxon>
        <taxon>Neoptera</taxon>
        <taxon>Polyneoptera</taxon>
        <taxon>Dictyoptera</taxon>
        <taxon>Blattodea</taxon>
        <taxon>Blattoidea</taxon>
        <taxon>Blattidae</taxon>
        <taxon>Blattinae</taxon>
        <taxon>Periplaneta</taxon>
    </lineage>
</organism>